<sequence>MVSDARFGIELYEVDERGPQTVDGAETTVVGHVWSPDAERIVETRDGRVLIVDPSGANPTPLNRSLAATEGFLEAFRVFYLGERPPVPAKMTVDEARARLAALQRGETLPEPAAPPVVPRSERVAILRQALESQDAEAVAPGTWWSRILRRPEFDGD</sequence>
<evidence type="ECO:0000313" key="2">
    <source>
        <dbReference type="Proteomes" id="UP001501594"/>
    </source>
</evidence>
<dbReference type="Proteomes" id="UP001501594">
    <property type="component" value="Unassembled WGS sequence"/>
</dbReference>
<protein>
    <recommendedName>
        <fullName evidence="3">SUKH-4 immunity protein of toxin-antitoxin system</fullName>
    </recommendedName>
</protein>
<proteinExistence type="predicted"/>
<evidence type="ECO:0008006" key="3">
    <source>
        <dbReference type="Google" id="ProtNLM"/>
    </source>
</evidence>
<dbReference type="EMBL" id="BAABAU010000001">
    <property type="protein sequence ID" value="GAA4265760.1"/>
    <property type="molecule type" value="Genomic_DNA"/>
</dbReference>
<name>A0ABP8E0N4_9MICO</name>
<evidence type="ECO:0000313" key="1">
    <source>
        <dbReference type="EMBL" id="GAA4265760.1"/>
    </source>
</evidence>
<accession>A0ABP8E0N4</accession>
<organism evidence="1 2">
    <name type="scientific">Frondihabitans peucedani</name>
    <dbReference type="NCBI Taxonomy" id="598626"/>
    <lineage>
        <taxon>Bacteria</taxon>
        <taxon>Bacillati</taxon>
        <taxon>Actinomycetota</taxon>
        <taxon>Actinomycetes</taxon>
        <taxon>Micrococcales</taxon>
        <taxon>Microbacteriaceae</taxon>
        <taxon>Frondihabitans</taxon>
    </lineage>
</organism>
<comment type="caution">
    <text evidence="1">The sequence shown here is derived from an EMBL/GenBank/DDBJ whole genome shotgun (WGS) entry which is preliminary data.</text>
</comment>
<keyword evidence="2" id="KW-1185">Reference proteome</keyword>
<reference evidence="2" key="1">
    <citation type="journal article" date="2019" name="Int. J. Syst. Evol. Microbiol.">
        <title>The Global Catalogue of Microorganisms (GCM) 10K type strain sequencing project: providing services to taxonomists for standard genome sequencing and annotation.</title>
        <authorList>
            <consortium name="The Broad Institute Genomics Platform"/>
            <consortium name="The Broad Institute Genome Sequencing Center for Infectious Disease"/>
            <person name="Wu L."/>
            <person name="Ma J."/>
        </authorList>
    </citation>
    <scope>NUCLEOTIDE SEQUENCE [LARGE SCALE GENOMIC DNA]</scope>
    <source>
        <strain evidence="2">JCM 17442</strain>
    </source>
</reference>
<gene>
    <name evidence="1" type="ORF">GCM10022256_13720</name>
</gene>